<evidence type="ECO:0000256" key="1">
    <source>
        <dbReference type="SAM" id="MobiDB-lite"/>
    </source>
</evidence>
<sequence>MSPFIPSAPSPSSSMTSCSPDKILSTSSSSLPSKGEAFHPSPPISLKPSVLTPVKSSSSGFSPPFSSSSPVCVLPASPNWYTSGVLSVHPVTGLALFCSKASIVLFDLPSSSTLSFVDCGLSARPIGLSWLLHPLHCLPLFFPSPSFSSTTPQGSHRSLTSLDSHCTASHSRHVSHTRDASASHTSSQGGEGGDQEGGEINKRSLEESVTGGERGVKRDIYLREPHDASEIPPSSNRSVKSSYPTLSHVCCCACYDGETSSSSISSSPLPVSPYRSRVAASSSSSSRSLRETQLSGSSVHALHSPSSSVFSHPAVPVTSCASKWGVRTPESSRILSTDAYACPCIDLLSPFFFSFHLDRSVRLWQFVLPPQKHHGKARRSSASSSSFTPSVSSSLHTSHLDETAREPAEKDLHSPGVSSLLKIQPLTNGCQLQSMTEELLARERGRRSTAIINGGDHRSTGEEESDRGRAQEISSSSFPRSSERTFEGEEDETASQKNKRKVGVGEGEQDREKGRAFCQVVQVGMHRNQHKGDITAMAVWGGGLRNLGVKPTRGSVARCSSPADQLCTTRSPNSRDVPLREDAVGRRDDSSSSSYQDPGLRGRQRDRDDEKEKASDTKEEDERKKEEGEIEEKEGKKDDSLICKENMVHEDEDKSKREASRRIETSSIYERRSAWGVCITGDKKGRLVIWHIPSFRVCRREEDEGRTIGHPHPQQQQGKITTFTPLSNQAIAALAVVKPCGVHTPPCPERRLRGTETIPRRLHLQEEEEGELHLSSHGKKEMHSAEERKTNSEGILTEYKTKVDKELENDLEDPNSKEKKSINLDTSTTTLSASSHPFDSILTAVGYTNGSVVLVEIGSQQILRILGRQGEEISTLSFVALPIPLSGRKSSPSSKLRTLAPSEKTRDDVLVLDPTSPSSTAMKASPSGEDKKEVEDDREVYKEEEEEERKKKEEERYIAPTSADRVEGRDRREGLSLCLLSGSRDGQVFLWNLSQEISRQYDDEQQEDEGPHLLTTVYIGENKGGSRATQKGTSSSSGVSSRGKSEKTLGKPSLSSQGGANTRNNRDTQRQWLSSYWHPCFPSDIFFGTALGQLIHWRPSGISEVEIAGAGVGATWLSQRESSERELDQEDVFVSVSRMSIETSSSPEGVQRKLLQPHTRPIFSLGGFAFTLRQDVFEGKGTDFFEEANRGKKQQRGMKMERHLLLLSTSMDRTLCLTDINMTSSFTAIRECKHEDDNAPEMIHRPISLVEKEKIVGMKKSSCKEPLSSLRKSVRSSSPPHLNTSLLWQLHTLGGWITSLTLSPVRPSQLLIACGDSTIRSLDLLQLLHRQGSSLSSSHPPHRTHVVSRSHVSSREDDFSPSRTTGRMKEDERCQPCTGKPGDVPGMGVNLGLPERHGEAGSTCHSLGCSCSSISSCCMNRRQTGEGFLRQLEERGNAALHSCAVSSGFLWRGLLSSVECIAWHPLLSNVFAFGLGDGSFGVGVLASSSPTLPTTMTTSACSLSSSTAARTPGQPLVGRDGAGEGGGFNSKKSRFCNPLSMVSSTPQNDVVILSGRNPLQHKVSQLQWLLLPSPSWAIDEEGDEREIQSSTSLRQASNLSLSSGPVAGLMASPIPSALISGTDEGELLISTFSWHSTTTPSGSSYTENSSSKSKAFSRKDEDFENVRSREGVAPSGDASLEGDRKQKKRQEENKGKRASSQKDDSYHTHKKKSNDHFDRFRHVSPPTPVPLFMHLTTRDVRGSSFREKETDDKAPLYQEKDSGASAASRGTTSLVTSSQMQREVEGEREEEGHTKIEEQRGEIGEIRGVHQERLCGLCFVMKNTLSSQDIEELIESVRGELIKEGKDRYERSPSIAMFPERQKDHVQAEGEERCDGRLKEEKEEQDEERSFPSQQQKGGEKREDQLPSQEDLLTARTDIIEGYLRDLTSSNADEMFLCVVRPFSSPSPSFSPSLLRKRNDSQAQREEEESTDLSLPKAEGKKGSGEGKISAVIHPNALKMKEESRSAPRQKASELLILKARLSQRPLASRSRASIHQAPNDDDRSFSTAKTASMEKPSSSMANISFTLLGSFTLPLPDKLTSTAVLASPKEEAKIAVSGCCEWRKKTASLRCNTHDSQTRQGDEKEEKKTMNEIRSLFSSSMGLRDSIPSFCSFCMDLLAIGDASGCIWVGVWPLVLRQALLSAIVKALSIGRAISSGEAFLLHTANRKEPQQECYVGRQARPSLMAVVSGDEDEEEKETGGRSRGEECLSGKTNSAVVSSSSNIPQISSCSSCSTEGLLYHSGAREKEEEDSLLRSYSGLVISPSFLFEEDGRSSQTDGAIEQDRKRSGLVVKSVSCLTLGSRWLTREEKNKEEKKNSNEHNDIEEKKISLSLLTYAVGETSHKWEREILLGATYMSGVAAVFLIEPSRLFSSERIETGSYMARRIKTTASHTTPSSSSTCLSDNRLSCTHNQIPLQEDSCRHSNQDALSIVSKLPYHESDSSHSMIKRFTDEERSDRARPTSLDLKSLPSAGKTFPIEDSSEDVEKKECTVVLERRRRTADSGCVRFISQRSIVQATLVGRLTSAACGSILSGKQHAGGGGGKGLKGEQLQQSEGGALLACCWYEQPLPNRLILVLGGVEQTVILWDPLALPFYPPPRPIFSSSFSSPSVPSASTSLSVPSSSSAVSSTLSPSPPSQTAVSVSHGPSSLYIHPNGVQHTPTDSLCIATDREEGEKKSSLFHPSIHSSTDTSTAIPQESQLPISTQEISESTHRHPDDGGLQESFSKSPCEGSKQHEKDGDLGVNVRESDHRKQVKKDNKEEETERRRLWENDEGGLLPPWLNFASFSEAQLLRVLCNLLHAKKQRSLKVSLKKWVKEGDKEKEDGLLGSSSCQGGNAESCRREEAKRRQPFNRSGKGEDEQGRGVAQDKPSHEGERRRRTRDEEKDKEGDKREGEREDSKSDGGVAKGDKWGREEEDDRYMKEDERMRGLERVLLYYLSGEFSLPLSLYQSLPATASTSSSLHLAPEKRISSDISLHGTGDSSAPFFPSFSCDGYLSLIEHLHRYLVSQDKSPSSPWLRLLHLWLSSSSSSSRSYINGDTIRPPPSGDGLYSCLLLNGRLPWMFTSLDRPWKDDQGIAEDQCLSSSQPPAKTSCIPQEGPHVSSVSEWSPSSPFSTPTVHSVLDRDSPSPLFWLALAGSAGACDGRSPHAARAWRAVVCSFVNHRLKEVERATRQREARLPSSIIHECAALLLSVGASQKAIEAYRRCRLYGHALLLACLTSPPKPRVLYDDVPPSLHLAKTKKRETTRKKKEGKSEALERISADIHSHEEFKQQRKGLSNQEPNTVRDERESDVKGVSYHRNKHGELDVEKNMYTGDRQMILRELKEARKQQPQRRSRRCQQILFEWAEALAKKGHRLAACVAVASADAWLVASSLLLEEVSFSDKTREERRQHTFEKVDMKISETVKDSRVMEDLHITSRKLTLLVLATLCAIRGSDFGVAEDRVFDQKDSQKREEGEEDDEDCGIESEEEEEESLTSYRGEETAVEEDDSDEKEEEEEEEEDVIGEEIHHVRYAERKTCEDLREEDHDPSFKRQPMRRRTGSSVKRKTASYPALTNAVTSHFSGLMEQSYLVDLQAHANHINLSPQKKPRESLHDAFISYLVRTRPSRTVPSKTQQECAEVMWRVALVPLHLRLAAYLADLGSSFAEQAFHVTCADWISKESLRCWHSTVQLFIEQDKKLKRRTSYSSSLIALLLPLLNLPAEKGSFLSTDGEQGDQGKAIIEGRGEIKPTRKDEERQWNSSRSGGMGADELLDSHRDFSPDISNHVEHKKMTEARRREEDEEEPEEEDRKGLEFVRQALQGHRAVFASHWCLACLQKELSVYSHPVFPTEGKTAAGATDSKNVYDEARSSHGGVVSFPRWERQTVSRRMTSVGLELLLSPFLDLKDQVISQKRDDGDDSSYGTEKGSISPLSLCDRFSSTTGDTKREVVSSRAAAVFRDRNSEVIDVDPRLISLLEDLEKNVETYLGTNFMEEINKKSGNSSHGIDADDSDDVDDHDNRDEHRFECTEGGKKEEIKHDTEDTKGEQKSKTHGERVDEEMLSSFVFEIHLYRPTYVGGEGTGRSRNNPRRSPCFVSEEKEHEETEKAISIHERQRKANSEIESKRDLLKSSVLLTCALLLRCQLTPSPIEFLRSSFLSSSSFSPENKELIENLLSNLRGDNPLASRTTCLDRQTREDDPSNAPHERSNALKGIDIGVVGGQGRREVIRQQDEEHSERPEKTCSNVRDRFETKERESSCSFRNDERRVGIEEVIEKPIMLIRLRVLTPAIKLLLAKISYRPHMNEIPQNALWIHTAERLLRRLLRLVVSLSLTLNHEKKSFFEAEGAWLTLPFHIYRDV</sequence>
<dbReference type="RefSeq" id="XP_067922634.1">
    <property type="nucleotide sequence ID" value="XM_068065390.1"/>
</dbReference>
<feature type="compositionally biased region" description="Basic residues" evidence="1">
    <location>
        <begin position="3579"/>
        <end position="3593"/>
    </location>
</feature>
<feature type="compositionally biased region" description="Basic and acidic residues" evidence="1">
    <location>
        <begin position="455"/>
        <end position="470"/>
    </location>
</feature>
<feature type="region of interest" description="Disordered" evidence="1">
    <location>
        <begin position="3753"/>
        <end position="3836"/>
    </location>
</feature>
<feature type="compositionally biased region" description="Acidic residues" evidence="1">
    <location>
        <begin position="3501"/>
        <end position="3519"/>
    </location>
</feature>
<feature type="region of interest" description="Disordered" evidence="1">
    <location>
        <begin position="280"/>
        <end position="310"/>
    </location>
</feature>
<feature type="compositionally biased region" description="Basic and acidic residues" evidence="1">
    <location>
        <begin position="1860"/>
        <end position="1882"/>
    </location>
</feature>
<feature type="compositionally biased region" description="Basic residues" evidence="1">
    <location>
        <begin position="3282"/>
        <end position="3295"/>
    </location>
</feature>
<dbReference type="Gene3D" id="2.130.10.10">
    <property type="entry name" value="YVTN repeat-like/Quinoprotein amine dehydrogenase"/>
    <property type="match status" value="2"/>
</dbReference>
<dbReference type="PANTHER" id="PTHR46362:SF1">
    <property type="entry name" value="GEM-ASSOCIATED PROTEIN 5"/>
    <property type="match status" value="1"/>
</dbReference>
<feature type="compositionally biased region" description="Low complexity" evidence="1">
    <location>
        <begin position="295"/>
        <end position="309"/>
    </location>
</feature>
<feature type="compositionally biased region" description="Basic and acidic residues" evidence="1">
    <location>
        <begin position="3296"/>
        <end position="3316"/>
    </location>
</feature>
<feature type="region of interest" description="Disordered" evidence="1">
    <location>
        <begin position="4101"/>
        <end position="4147"/>
    </location>
</feature>
<feature type="compositionally biased region" description="Basic and acidic residues" evidence="1">
    <location>
        <begin position="4042"/>
        <end position="4080"/>
    </location>
</feature>
<feature type="compositionally biased region" description="Basic and acidic residues" evidence="1">
    <location>
        <begin position="214"/>
        <end position="229"/>
    </location>
</feature>
<feature type="region of interest" description="Disordered" evidence="1">
    <location>
        <begin position="552"/>
        <end position="664"/>
    </location>
</feature>
<dbReference type="Proteomes" id="UP000221165">
    <property type="component" value="Unassembled WGS sequence"/>
</dbReference>
<feature type="region of interest" description="Disordered" evidence="1">
    <location>
        <begin position="443"/>
        <end position="511"/>
    </location>
</feature>
<feature type="compositionally biased region" description="Basic and acidic residues" evidence="1">
    <location>
        <begin position="2774"/>
        <end position="2809"/>
    </location>
</feature>
<feature type="compositionally biased region" description="Basic and acidic residues" evidence="1">
    <location>
        <begin position="1782"/>
        <end position="1801"/>
    </location>
</feature>
<gene>
    <name evidence="2" type="ORF">CSUI_005212</name>
</gene>
<feature type="region of interest" description="Disordered" evidence="1">
    <location>
        <begin position="884"/>
        <end position="956"/>
    </location>
</feature>
<feature type="compositionally biased region" description="Basic and acidic residues" evidence="1">
    <location>
        <begin position="2911"/>
        <end position="2964"/>
    </location>
</feature>
<evidence type="ECO:0000313" key="3">
    <source>
        <dbReference type="Proteomes" id="UP000221165"/>
    </source>
</evidence>
<feature type="compositionally biased region" description="Basic and acidic residues" evidence="1">
    <location>
        <begin position="4121"/>
        <end position="4147"/>
    </location>
</feature>
<protein>
    <submittedName>
        <fullName evidence="2">Wd g-beta repeat-containing protein</fullName>
    </submittedName>
</protein>
<name>A0A2C6KW05_9APIC</name>
<feature type="compositionally biased region" description="Low complexity" evidence="1">
    <location>
        <begin position="1"/>
        <end position="34"/>
    </location>
</feature>
<dbReference type="InterPro" id="IPR052640">
    <property type="entry name" value="Gemin-5"/>
</dbReference>
<feature type="region of interest" description="Disordered" evidence="1">
    <location>
        <begin position="2861"/>
        <end position="2964"/>
    </location>
</feature>
<feature type="region of interest" description="Disordered" evidence="1">
    <location>
        <begin position="4216"/>
        <end position="4237"/>
    </location>
</feature>
<feature type="compositionally biased region" description="Acidic residues" evidence="1">
    <location>
        <begin position="3528"/>
        <end position="3550"/>
    </location>
</feature>
<feature type="compositionally biased region" description="Basic and acidic residues" evidence="1">
    <location>
        <begin position="2239"/>
        <end position="2250"/>
    </location>
</feature>
<feature type="compositionally biased region" description="Basic and acidic residues" evidence="1">
    <location>
        <begin position="603"/>
        <end position="664"/>
    </location>
</feature>
<feature type="region of interest" description="Disordered" evidence="1">
    <location>
        <begin position="1021"/>
        <end position="1065"/>
    </location>
</feature>
<feature type="region of interest" description="Disordered" evidence="1">
    <location>
        <begin position="1505"/>
        <end position="1529"/>
    </location>
</feature>
<dbReference type="GO" id="GO:0005634">
    <property type="term" value="C:nucleus"/>
    <property type="evidence" value="ECO:0007669"/>
    <property type="project" value="TreeGrafter"/>
</dbReference>
<keyword evidence="3" id="KW-1185">Reference proteome</keyword>
<dbReference type="EMBL" id="MIGC01002522">
    <property type="protein sequence ID" value="PHJ20949.1"/>
    <property type="molecule type" value="Genomic_DNA"/>
</dbReference>
<dbReference type="PANTHER" id="PTHR46362">
    <property type="entry name" value="GEM-ASSOCIATED PROTEIN 5"/>
    <property type="match status" value="1"/>
</dbReference>
<feature type="compositionally biased region" description="Low complexity" evidence="1">
    <location>
        <begin position="380"/>
        <end position="397"/>
    </location>
</feature>
<feature type="compositionally biased region" description="Basic and acidic residues" evidence="1">
    <location>
        <begin position="3767"/>
        <end position="3783"/>
    </location>
</feature>
<dbReference type="OrthoDB" id="10467803at2759"/>
<comment type="caution">
    <text evidence="2">The sequence shown here is derived from an EMBL/GenBank/DDBJ whole genome shotgun (WGS) entry which is preliminary data.</text>
</comment>
<feature type="compositionally biased region" description="Basic and acidic residues" evidence="1">
    <location>
        <begin position="2492"/>
        <end position="2501"/>
    </location>
</feature>
<feature type="compositionally biased region" description="Basic and acidic residues" evidence="1">
    <location>
        <begin position="928"/>
        <end position="941"/>
    </location>
</feature>
<feature type="compositionally biased region" description="Polar residues" evidence="1">
    <location>
        <begin position="232"/>
        <end position="242"/>
    </location>
</feature>
<feature type="region of interest" description="Disordered" evidence="1">
    <location>
        <begin position="2228"/>
        <end position="2252"/>
    </location>
</feature>
<feature type="compositionally biased region" description="Basic and acidic residues" evidence="1">
    <location>
        <begin position="577"/>
        <end position="590"/>
    </location>
</feature>
<feature type="region of interest" description="Disordered" evidence="1">
    <location>
        <begin position="3492"/>
        <end position="3593"/>
    </location>
</feature>
<dbReference type="VEuPathDB" id="ToxoDB:CSUI_005212"/>
<proteinExistence type="predicted"/>
<feature type="compositionally biased region" description="Basic and acidic residues" evidence="1">
    <location>
        <begin position="3798"/>
        <end position="3824"/>
    </location>
</feature>
<feature type="compositionally biased region" description="Basic and acidic residues" evidence="1">
    <location>
        <begin position="1736"/>
        <end position="1762"/>
    </location>
</feature>
<feature type="region of interest" description="Disordered" evidence="1">
    <location>
        <begin position="1945"/>
        <end position="1988"/>
    </location>
</feature>
<feature type="compositionally biased region" description="Basic and acidic residues" evidence="1">
    <location>
        <begin position="4217"/>
        <end position="4233"/>
    </location>
</feature>
<organism evidence="2 3">
    <name type="scientific">Cystoisospora suis</name>
    <dbReference type="NCBI Taxonomy" id="483139"/>
    <lineage>
        <taxon>Eukaryota</taxon>
        <taxon>Sar</taxon>
        <taxon>Alveolata</taxon>
        <taxon>Apicomplexa</taxon>
        <taxon>Conoidasida</taxon>
        <taxon>Coccidia</taxon>
        <taxon>Eucoccidiorida</taxon>
        <taxon>Eimeriorina</taxon>
        <taxon>Sarcocystidae</taxon>
        <taxon>Cystoisospora</taxon>
    </lineage>
</organism>
<feature type="compositionally biased region" description="Low complexity" evidence="1">
    <location>
        <begin position="1031"/>
        <end position="1042"/>
    </location>
</feature>
<feature type="region of interest" description="Disordered" evidence="1">
    <location>
        <begin position="1852"/>
        <end position="1910"/>
    </location>
</feature>
<feature type="compositionally biased region" description="Basic and acidic residues" evidence="1">
    <location>
        <begin position="1657"/>
        <end position="1670"/>
    </location>
</feature>
<feature type="compositionally biased region" description="Basic and acidic residues" evidence="1">
    <location>
        <begin position="398"/>
        <end position="413"/>
    </location>
</feature>
<feature type="region of interest" description="Disordered" evidence="1">
    <location>
        <begin position="374"/>
        <end position="417"/>
    </location>
</feature>
<feature type="compositionally biased region" description="Polar residues" evidence="1">
    <location>
        <begin position="2679"/>
        <end position="2688"/>
    </location>
</feature>
<feature type="compositionally biased region" description="Low complexity" evidence="1">
    <location>
        <begin position="1763"/>
        <end position="1773"/>
    </location>
</feature>
<feature type="region of interest" description="Disordered" evidence="1">
    <location>
        <begin position="1333"/>
        <end position="1380"/>
    </location>
</feature>
<feature type="region of interest" description="Disordered" evidence="1">
    <location>
        <begin position="2028"/>
        <end position="2056"/>
    </location>
</feature>
<feature type="compositionally biased region" description="Low complexity" evidence="1">
    <location>
        <begin position="2654"/>
        <end position="2673"/>
    </location>
</feature>
<feature type="region of interest" description="Disordered" evidence="1">
    <location>
        <begin position="173"/>
        <end position="242"/>
    </location>
</feature>
<feature type="compositionally biased region" description="Polar residues" evidence="1">
    <location>
        <begin position="1053"/>
        <end position="1063"/>
    </location>
</feature>
<feature type="region of interest" description="Disordered" evidence="1">
    <location>
        <begin position="3282"/>
        <end position="3339"/>
    </location>
</feature>
<feature type="region of interest" description="Disordered" evidence="1">
    <location>
        <begin position="744"/>
        <end position="823"/>
    </location>
</feature>
<feature type="compositionally biased region" description="Low complexity" evidence="1">
    <location>
        <begin position="1641"/>
        <end position="1653"/>
    </location>
</feature>
<feature type="region of interest" description="Disordered" evidence="1">
    <location>
        <begin position="2654"/>
        <end position="2698"/>
    </location>
</feature>
<feature type="compositionally biased region" description="Basic and acidic residues" evidence="1">
    <location>
        <begin position="3551"/>
        <end position="3576"/>
    </location>
</feature>
<feature type="region of interest" description="Disordered" evidence="1">
    <location>
        <begin position="2713"/>
        <end position="2809"/>
    </location>
</feature>
<feature type="compositionally biased region" description="Basic and acidic residues" evidence="1">
    <location>
        <begin position="1681"/>
        <end position="1707"/>
    </location>
</feature>
<dbReference type="GO" id="GO:0032797">
    <property type="term" value="C:SMN complex"/>
    <property type="evidence" value="ECO:0007669"/>
    <property type="project" value="TreeGrafter"/>
</dbReference>
<feature type="compositionally biased region" description="Basic and acidic residues" evidence="1">
    <location>
        <begin position="799"/>
        <end position="822"/>
    </location>
</feature>
<feature type="compositionally biased region" description="Polar residues" evidence="1">
    <location>
        <begin position="562"/>
        <end position="574"/>
    </location>
</feature>
<feature type="compositionally biased region" description="Polar residues" evidence="1">
    <location>
        <begin position="2726"/>
        <end position="2750"/>
    </location>
</feature>
<dbReference type="InterPro" id="IPR036322">
    <property type="entry name" value="WD40_repeat_dom_sf"/>
</dbReference>
<feature type="compositionally biased region" description="Polar residues" evidence="1">
    <location>
        <begin position="2046"/>
        <end position="2056"/>
    </location>
</feature>
<feature type="region of interest" description="Disordered" evidence="1">
    <location>
        <begin position="2492"/>
        <end position="2521"/>
    </location>
</feature>
<dbReference type="GeneID" id="94428601"/>
<feature type="region of interest" description="Disordered" evidence="1">
    <location>
        <begin position="1"/>
        <end position="44"/>
    </location>
</feature>
<dbReference type="SUPFAM" id="SSF50978">
    <property type="entry name" value="WD40 repeat-like"/>
    <property type="match status" value="1"/>
</dbReference>
<feature type="region of interest" description="Disordered" evidence="1">
    <location>
        <begin position="1637"/>
        <end position="1801"/>
    </location>
</feature>
<feature type="compositionally biased region" description="Basic and acidic residues" evidence="1">
    <location>
        <begin position="771"/>
        <end position="791"/>
    </location>
</feature>
<dbReference type="InterPro" id="IPR015943">
    <property type="entry name" value="WD40/YVTN_repeat-like_dom_sf"/>
</dbReference>
<evidence type="ECO:0000313" key="2">
    <source>
        <dbReference type="EMBL" id="PHJ20949.1"/>
    </source>
</evidence>
<feature type="compositionally biased region" description="Basic and acidic residues" evidence="1">
    <location>
        <begin position="3328"/>
        <end position="3337"/>
    </location>
</feature>
<feature type="region of interest" description="Disordered" evidence="1">
    <location>
        <begin position="4021"/>
        <end position="4081"/>
    </location>
</feature>
<dbReference type="GO" id="GO:0000387">
    <property type="term" value="P:spliceosomal snRNP assembly"/>
    <property type="evidence" value="ECO:0007669"/>
    <property type="project" value="TreeGrafter"/>
</dbReference>
<dbReference type="GO" id="GO:0003730">
    <property type="term" value="F:mRNA 3'-UTR binding"/>
    <property type="evidence" value="ECO:0007669"/>
    <property type="project" value="TreeGrafter"/>
</dbReference>
<reference evidence="2 3" key="1">
    <citation type="journal article" date="2017" name="Int. J. Parasitol.">
        <title>The genome of the protozoan parasite Cystoisospora suis and a reverse vaccinology approach to identify vaccine candidates.</title>
        <authorList>
            <person name="Palmieri N."/>
            <person name="Shrestha A."/>
            <person name="Ruttkowski B."/>
            <person name="Beck T."/>
            <person name="Vogl C."/>
            <person name="Tomley F."/>
            <person name="Blake D.P."/>
            <person name="Joachim A."/>
        </authorList>
    </citation>
    <scope>NUCLEOTIDE SEQUENCE [LARGE SCALE GENOMIC DNA]</scope>
    <source>
        <strain evidence="2 3">Wien I</strain>
    </source>
</reference>
<accession>A0A2C6KW05</accession>